<protein>
    <submittedName>
        <fullName evidence="2">Uncharacterized protein</fullName>
    </submittedName>
</protein>
<dbReference type="Gramene" id="PRQ19279">
    <property type="protein sequence ID" value="PRQ19279"/>
    <property type="gene ID" value="RchiOBHm_Chr7g0215471"/>
</dbReference>
<accession>A0A2P6PBH7</accession>
<sequence length="139" mass="15544">MLRYVGCVVSCRRWSLGCCGDGRRRVPYTCKWSLPLSSRVKLSVTGCSVRGHHDGKVVRMEVMLCCSLVVVQVILLLCHRCVKAVKANRVAICALFASWCFVEYKRLVETQDSISGGSTYCNQGCRLNVPPPPCIRQFL</sequence>
<proteinExistence type="predicted"/>
<dbReference type="EMBL" id="PDCK01000045">
    <property type="protein sequence ID" value="PRQ19279.1"/>
    <property type="molecule type" value="Genomic_DNA"/>
</dbReference>
<keyword evidence="3" id="KW-1185">Reference proteome</keyword>
<evidence type="ECO:0000313" key="3">
    <source>
        <dbReference type="Proteomes" id="UP000238479"/>
    </source>
</evidence>
<dbReference type="AlphaFoldDB" id="A0A2P6PBH7"/>
<organism evidence="2 3">
    <name type="scientific">Rosa chinensis</name>
    <name type="common">China rose</name>
    <dbReference type="NCBI Taxonomy" id="74649"/>
    <lineage>
        <taxon>Eukaryota</taxon>
        <taxon>Viridiplantae</taxon>
        <taxon>Streptophyta</taxon>
        <taxon>Embryophyta</taxon>
        <taxon>Tracheophyta</taxon>
        <taxon>Spermatophyta</taxon>
        <taxon>Magnoliopsida</taxon>
        <taxon>eudicotyledons</taxon>
        <taxon>Gunneridae</taxon>
        <taxon>Pentapetalae</taxon>
        <taxon>rosids</taxon>
        <taxon>fabids</taxon>
        <taxon>Rosales</taxon>
        <taxon>Rosaceae</taxon>
        <taxon>Rosoideae</taxon>
        <taxon>Rosoideae incertae sedis</taxon>
        <taxon>Rosa</taxon>
    </lineage>
</organism>
<keyword evidence="1" id="KW-0472">Membrane</keyword>
<name>A0A2P6PBH7_ROSCH</name>
<reference evidence="2 3" key="1">
    <citation type="journal article" date="2018" name="Nat. Genet.">
        <title>The Rosa genome provides new insights in the design of modern roses.</title>
        <authorList>
            <person name="Bendahmane M."/>
        </authorList>
    </citation>
    <scope>NUCLEOTIDE SEQUENCE [LARGE SCALE GENOMIC DNA]</scope>
    <source>
        <strain evidence="3">cv. Old Blush</strain>
    </source>
</reference>
<keyword evidence="1" id="KW-0812">Transmembrane</keyword>
<comment type="caution">
    <text evidence="2">The sequence shown here is derived from an EMBL/GenBank/DDBJ whole genome shotgun (WGS) entry which is preliminary data.</text>
</comment>
<evidence type="ECO:0000313" key="2">
    <source>
        <dbReference type="EMBL" id="PRQ19279.1"/>
    </source>
</evidence>
<keyword evidence="1" id="KW-1133">Transmembrane helix</keyword>
<dbReference type="Proteomes" id="UP000238479">
    <property type="component" value="Chromosome 7"/>
</dbReference>
<gene>
    <name evidence="2" type="ORF">RchiOBHm_Chr7g0215471</name>
</gene>
<feature type="transmembrane region" description="Helical" evidence="1">
    <location>
        <begin position="58"/>
        <end position="78"/>
    </location>
</feature>
<evidence type="ECO:0000256" key="1">
    <source>
        <dbReference type="SAM" id="Phobius"/>
    </source>
</evidence>